<keyword evidence="2" id="KW-1133">Transmembrane helix</keyword>
<dbReference type="EMBL" id="RSCL01000047">
    <property type="protein sequence ID" value="RUS94646.1"/>
    <property type="molecule type" value="Genomic_DNA"/>
</dbReference>
<accession>A0A3S1C0X0</accession>
<proteinExistence type="predicted"/>
<dbReference type="OrthoDB" id="436463at2"/>
<evidence type="ECO:0000313" key="4">
    <source>
        <dbReference type="Proteomes" id="UP000271624"/>
    </source>
</evidence>
<reference evidence="3" key="2">
    <citation type="journal article" date="2019" name="Genome Biol. Evol.">
        <title>Day and night: Metabolic profiles and evolutionary relationships of six axenic non-marine cyanobacteria.</title>
        <authorList>
            <person name="Will S.E."/>
            <person name="Henke P."/>
            <person name="Boedeker C."/>
            <person name="Huang S."/>
            <person name="Brinkmann H."/>
            <person name="Rohde M."/>
            <person name="Jarek M."/>
            <person name="Friedl T."/>
            <person name="Seufert S."/>
            <person name="Schumacher M."/>
            <person name="Overmann J."/>
            <person name="Neumann-Schaal M."/>
            <person name="Petersen J."/>
        </authorList>
    </citation>
    <scope>NUCLEOTIDE SEQUENCE [LARGE SCALE GENOMIC DNA]</scope>
    <source>
        <strain evidence="3">PCC 7102</strain>
    </source>
</reference>
<evidence type="ECO:0000256" key="2">
    <source>
        <dbReference type="SAM" id="Phobius"/>
    </source>
</evidence>
<name>A0A3S1C0X0_9CYAN</name>
<dbReference type="RefSeq" id="WP_127087216.1">
    <property type="nucleotide sequence ID" value="NZ_RSCL01000047.1"/>
</dbReference>
<dbReference type="AlphaFoldDB" id="A0A3S1C0X0"/>
<evidence type="ECO:0000256" key="1">
    <source>
        <dbReference type="SAM" id="MobiDB-lite"/>
    </source>
</evidence>
<feature type="region of interest" description="Disordered" evidence="1">
    <location>
        <begin position="481"/>
        <end position="525"/>
    </location>
</feature>
<feature type="compositionally biased region" description="Low complexity" evidence="1">
    <location>
        <begin position="503"/>
        <end position="516"/>
    </location>
</feature>
<keyword evidence="2" id="KW-0472">Membrane</keyword>
<organism evidence="3 4">
    <name type="scientific">Dulcicalothrix desertica PCC 7102</name>
    <dbReference type="NCBI Taxonomy" id="232991"/>
    <lineage>
        <taxon>Bacteria</taxon>
        <taxon>Bacillati</taxon>
        <taxon>Cyanobacteriota</taxon>
        <taxon>Cyanophyceae</taxon>
        <taxon>Nostocales</taxon>
        <taxon>Calotrichaceae</taxon>
        <taxon>Dulcicalothrix</taxon>
    </lineage>
</organism>
<reference evidence="3" key="1">
    <citation type="submission" date="2018-12" db="EMBL/GenBank/DDBJ databases">
        <authorList>
            <person name="Will S."/>
            <person name="Neumann-Schaal M."/>
            <person name="Henke P."/>
        </authorList>
    </citation>
    <scope>NUCLEOTIDE SEQUENCE</scope>
    <source>
        <strain evidence="3">PCC 7102</strain>
    </source>
</reference>
<keyword evidence="2" id="KW-0812">Transmembrane</keyword>
<evidence type="ECO:0000313" key="3">
    <source>
        <dbReference type="EMBL" id="RUS94646.1"/>
    </source>
</evidence>
<sequence>MTSIQIHEFSTGIRPQINADGSWVSLGFTGQYMNVTINAIPHAVERSIANKEFAVAEGAFGDQPAVIGRVVLDSTTSDWSVVAVVSRGQDEKGRSASFYRYFLCEGRDNLLNIVLWMEEYERKNQCKPVFNPSETKVLGQATPFNAQNTSYPPKELLQNSTSTPIIINSDKRYSLQQINASAAALANGQPVAWAFNAEALEKPLSFIVIQAASERAYQILQRAAANTPKVQTPLVVDEQALKSAIKSLMGSSTVKPEVVGIIAEALSNKQVNQQYWENLFDGQGAINAIRQKIYSPQMVRLLTLRTLIIPQKLGEYLDWLEIKNNANKRDLNSNITCSLEFQANLIPTLPDSSIVQNNLNYLFKQIEVYNPPANVLDNIGDYCLDKLHNRELALLYYRFAIYFTARTNKNNVISDKLFKKAFSNSRGQENVFGRTVYSEQYRRDQGESDVPKHIVIVFVLLSFFLGGLGGFVLSEMTREPQTATNNAKTPPDAVGTDMSQPSNPNNNLNITASNNNQITPIPKGKKQKDAFDKFEKVTIPVINKIINDLDKQEKSLPDGVTRLNIIAALKETLGNSNLNESVLDSSIEPIPELKNDWINTIYSYQLQKQPNQPAKAEGYILPTGNVIKSLKQDVEKNLKKTSIPVAPLGN</sequence>
<protein>
    <submittedName>
        <fullName evidence="3">Uncharacterized protein</fullName>
    </submittedName>
</protein>
<keyword evidence="4" id="KW-1185">Reference proteome</keyword>
<feature type="transmembrane region" description="Helical" evidence="2">
    <location>
        <begin position="453"/>
        <end position="473"/>
    </location>
</feature>
<dbReference type="Proteomes" id="UP000271624">
    <property type="component" value="Unassembled WGS sequence"/>
</dbReference>
<gene>
    <name evidence="3" type="ORF">DSM106972_092830</name>
</gene>
<comment type="caution">
    <text evidence="3">The sequence shown here is derived from an EMBL/GenBank/DDBJ whole genome shotgun (WGS) entry which is preliminary data.</text>
</comment>